<gene>
    <name evidence="1" type="ORF">PVW1_020025600</name>
</gene>
<sequence>MKDSDISFILGDSPSYKLYDTLNENGNTDEPNNYCIRSLKRYEDDYPECMEICEKCAKNLKNLSVIIPNVNNNEERCRYLNLWIYSEISKKFSSYSHKIYELPFVHKFNSVFYLNQNPLNIKCSFTYNKNIHSDLWKKLKDIHDYFINIGYIKSKIPDDKEKCSKYPKYLSYIKDIYASYKRECCNNAYGNCPQDLKFHEWCDMESEISEIKCNETEPSVVSNSDNMAQSAENTDDMAQAEVYSCGRHQGELDTTDNTVDLVDPHTKDLEKDDSNINVVTPTILSCLGTFTTTYLLYKMTPTGSMLNNILGRNKKFYSNVKGEAPEQFMPHIIKYSDISPENASYQIAYNLA</sequence>
<dbReference type="EMBL" id="CAJZCX010000015">
    <property type="protein sequence ID" value="CAG9484339.1"/>
    <property type="molecule type" value="Genomic_DNA"/>
</dbReference>
<proteinExistence type="predicted"/>
<name>A0A8S4HND6_PLAVI</name>
<evidence type="ECO:0000313" key="1">
    <source>
        <dbReference type="EMBL" id="CAG9484339.1"/>
    </source>
</evidence>
<reference evidence="1" key="1">
    <citation type="submission" date="2021-09" db="EMBL/GenBank/DDBJ databases">
        <authorList>
            <consortium name="Pathogen Informatics"/>
        </authorList>
    </citation>
    <scope>NUCLEOTIDE SEQUENCE</scope>
    <source>
        <strain evidence="1">PvW1</strain>
    </source>
</reference>
<dbReference type="AlphaFoldDB" id="A0A8S4HND6"/>
<dbReference type="Pfam" id="PF05795">
    <property type="entry name" value="Plasmodium_Vir"/>
    <property type="match status" value="1"/>
</dbReference>
<organism evidence="1 2">
    <name type="scientific">Plasmodium vivax</name>
    <name type="common">malaria parasite P. vivax</name>
    <dbReference type="NCBI Taxonomy" id="5855"/>
    <lineage>
        <taxon>Eukaryota</taxon>
        <taxon>Sar</taxon>
        <taxon>Alveolata</taxon>
        <taxon>Apicomplexa</taxon>
        <taxon>Aconoidasida</taxon>
        <taxon>Haemosporida</taxon>
        <taxon>Plasmodiidae</taxon>
        <taxon>Plasmodium</taxon>
        <taxon>Plasmodium (Plasmodium)</taxon>
    </lineage>
</organism>
<protein>
    <submittedName>
        <fullName evidence="1">(malaria parasite P. vivax) hypothetical protein</fullName>
    </submittedName>
</protein>
<comment type="caution">
    <text evidence="1">The sequence shown here is derived from an EMBL/GenBank/DDBJ whole genome shotgun (WGS) entry which is preliminary data.</text>
</comment>
<dbReference type="Proteomes" id="UP000779233">
    <property type="component" value="Unassembled WGS sequence"/>
</dbReference>
<dbReference type="VEuPathDB" id="PlasmoDB:PVPAM_020025800"/>
<evidence type="ECO:0000313" key="2">
    <source>
        <dbReference type="Proteomes" id="UP000779233"/>
    </source>
</evidence>
<accession>A0A8S4HND6</accession>
<dbReference type="InterPro" id="IPR008780">
    <property type="entry name" value="Plasmodium_Vir"/>
</dbReference>